<dbReference type="Pfam" id="PF03144">
    <property type="entry name" value="GTP_EFTU_D2"/>
    <property type="match status" value="1"/>
</dbReference>
<dbReference type="PANTHER" id="PTHR23115">
    <property type="entry name" value="TRANSLATION FACTOR"/>
    <property type="match status" value="1"/>
</dbReference>
<dbReference type="InterPro" id="IPR002891">
    <property type="entry name" value="APS"/>
</dbReference>
<evidence type="ECO:0000256" key="8">
    <source>
        <dbReference type="HAMAP-Rule" id="MF_00065"/>
    </source>
</evidence>
<comment type="similarity">
    <text evidence="8">Belongs to the APS kinase family.</text>
</comment>
<evidence type="ECO:0000259" key="9">
    <source>
        <dbReference type="PROSITE" id="PS51722"/>
    </source>
</evidence>
<evidence type="ECO:0000256" key="5">
    <source>
        <dbReference type="ARBA" id="ARBA00023134"/>
    </source>
</evidence>
<comment type="subunit">
    <text evidence="1">Sulfate-activating enzymes, NodP and NodQ, may be physically associated.</text>
</comment>
<comment type="caution">
    <text evidence="10">The sequence shown here is derived from an EMBL/GenBank/DDBJ whole genome shotgun (WGS) entry which is preliminary data.</text>
</comment>
<dbReference type="InterPro" id="IPR031157">
    <property type="entry name" value="G_TR_CS"/>
</dbReference>
<dbReference type="EC" id="2.7.7.4" evidence="7"/>
<organism evidence="10 11">
    <name type="scientific">Reyranella humidisoli</name>
    <dbReference type="NCBI Taxonomy" id="2849149"/>
    <lineage>
        <taxon>Bacteria</taxon>
        <taxon>Pseudomonadati</taxon>
        <taxon>Pseudomonadota</taxon>
        <taxon>Alphaproteobacteria</taxon>
        <taxon>Hyphomicrobiales</taxon>
        <taxon>Reyranellaceae</taxon>
        <taxon>Reyranella</taxon>
    </lineage>
</organism>
<reference evidence="10 11" key="1">
    <citation type="submission" date="2021-06" db="EMBL/GenBank/DDBJ databases">
        <authorList>
            <person name="Lee D.H."/>
        </authorList>
    </citation>
    <scope>NUCLEOTIDE SEQUENCE [LARGE SCALE GENOMIC DNA]</scope>
    <source>
        <strain evidence="10 11">MMS21-HV4-11</strain>
    </source>
</reference>
<keyword evidence="8 10" id="KW-0418">Kinase</keyword>
<keyword evidence="3 7" id="KW-0547">Nucleotide-binding</keyword>
<sequence length="618" mass="67545">MDATVSGTTAHRDLLRLITCGSVDDGKSTLIGRLLADAGAVPEDQLRGAVPSSGNNNLPDYAMLLDGLQAEREQGITIDVGYRFFTTPRRRFILADTPGHEQYTRNMATGASAADVAIVLVDASKGLLSQTWRHSAIVSTMGIRRVVLAVNKMDLIDYRQRDFADIVAAYASMAGQLGLSDVTSIPVSALQGDNVIRQSDATPWYQGPTLLRYLETVEIPDASSKPFRFSVQWVNRGASGFRSYAGTILGGHLRVGDEVAVQPSGVRSRVSRIITFDGDLEEARAGQAVSLTLTDAVDVSRGDLLAGCEQLPHLADQFAADLVWLDEAPMLPGRPYVMRLGTATYTATVTELKHRLDMNTGAGRAAKQLDVNQIGFANLGLDRPAAFDAYADNRNTGNFILIDRVTNGTVGAGMIRFPLRRAANLTWQNFSTDRSARSAIKGHRPAVLWFTGFSGSGKSTVADAIDRRLLALGSHTYILDGDNIRHGLNRDLGFTDTDRVENIRRVIEVARLLADAGLIVLVSFISPFRAERRLARERLGADEFLEIFVDTSLAECERRDPKGLYRKAREGKIANFTGLDSAYEPPETPDIHLRTAEMSVEQEVELVLQSLRQRGILD</sequence>
<feature type="binding site" evidence="7">
    <location>
        <begin position="21"/>
        <end position="28"/>
    </location>
    <ligand>
        <name>GTP</name>
        <dbReference type="ChEBI" id="CHEBI:37565"/>
    </ligand>
</feature>
<evidence type="ECO:0000256" key="2">
    <source>
        <dbReference type="ARBA" id="ARBA00022679"/>
    </source>
</evidence>
<comment type="function">
    <text evidence="7">With CysD forms the ATP sulfurylase (ATPS) that catalyzes the adenylation of sulfate producing adenosine 5'-phosphosulfate (APS) and diphosphate, the first enzymatic step in sulfur assimilation pathway. APS synthesis involves the formation of a high-energy phosphoric-sulfuric acid anhydride bond driven by GTP hydrolysis by CysN coupled to ATP hydrolysis by CysD.</text>
</comment>
<keyword evidence="4 7" id="KW-0067">ATP-binding</keyword>
<comment type="catalytic activity">
    <reaction evidence="7">
        <text>sulfate + ATP + H(+) = adenosine 5'-phosphosulfate + diphosphate</text>
        <dbReference type="Rhea" id="RHEA:18133"/>
        <dbReference type="ChEBI" id="CHEBI:15378"/>
        <dbReference type="ChEBI" id="CHEBI:16189"/>
        <dbReference type="ChEBI" id="CHEBI:30616"/>
        <dbReference type="ChEBI" id="CHEBI:33019"/>
        <dbReference type="ChEBI" id="CHEBI:58243"/>
        <dbReference type="EC" id="2.7.7.4"/>
    </reaction>
</comment>
<keyword evidence="5 7" id="KW-0342">GTP-binding</keyword>
<dbReference type="InterPro" id="IPR011779">
    <property type="entry name" value="SO4_adenylTrfase_lsu"/>
</dbReference>
<feature type="binding site" evidence="8">
    <location>
        <begin position="452"/>
        <end position="459"/>
    </location>
    <ligand>
        <name>ATP</name>
        <dbReference type="ChEBI" id="CHEBI:30616"/>
    </ligand>
</feature>
<comment type="similarity">
    <text evidence="7">Belongs to the TRAFAC class translation factor GTPase superfamily. Classic translation factor GTPase family. CysN/NodQ subfamily.</text>
</comment>
<dbReference type="GO" id="GO:0004020">
    <property type="term" value="F:adenylylsulfate kinase activity"/>
    <property type="evidence" value="ECO:0007669"/>
    <property type="project" value="UniProtKB-EC"/>
</dbReference>
<keyword evidence="7" id="KW-0548">Nucleotidyltransferase</keyword>
<dbReference type="NCBIfam" id="NF003013">
    <property type="entry name" value="PRK03846.1"/>
    <property type="match status" value="1"/>
</dbReference>
<feature type="domain" description="Tr-type G" evidence="9">
    <location>
        <begin position="12"/>
        <end position="225"/>
    </location>
</feature>
<dbReference type="InterPro" id="IPR044138">
    <property type="entry name" value="CysN_II"/>
</dbReference>
<dbReference type="NCBIfam" id="TIGR00455">
    <property type="entry name" value="apsK"/>
    <property type="match status" value="1"/>
</dbReference>
<name>A0ABS6IPE1_9HYPH</name>
<keyword evidence="8" id="KW-0597">Phosphoprotein</keyword>
<dbReference type="HAMAP" id="MF_00062">
    <property type="entry name" value="Sulf_adenylyltr_sub1"/>
    <property type="match status" value="1"/>
</dbReference>
<dbReference type="InterPro" id="IPR041757">
    <property type="entry name" value="CysN_GTP-bd"/>
</dbReference>
<evidence type="ECO:0000256" key="6">
    <source>
        <dbReference type="ARBA" id="ARBA00024872"/>
    </source>
</evidence>
<dbReference type="InterPro" id="IPR059117">
    <property type="entry name" value="APS_kinase_dom"/>
</dbReference>
<dbReference type="Pfam" id="PF01583">
    <property type="entry name" value="APS_kinase"/>
    <property type="match status" value="1"/>
</dbReference>
<comment type="pathway">
    <text evidence="7">Sulfur metabolism; hydrogen sulfide biosynthesis; sulfite from sulfate: step 1/3.</text>
</comment>
<dbReference type="HAMAP" id="MF_00065">
    <property type="entry name" value="Adenylyl_sulf_kinase"/>
    <property type="match status" value="1"/>
</dbReference>
<dbReference type="InterPro" id="IPR050100">
    <property type="entry name" value="TRAFAC_GTPase_members"/>
</dbReference>
<dbReference type="PROSITE" id="PS51722">
    <property type="entry name" value="G_TR_2"/>
    <property type="match status" value="1"/>
</dbReference>
<evidence type="ECO:0000313" key="10">
    <source>
        <dbReference type="EMBL" id="MBU8875839.1"/>
    </source>
</evidence>
<accession>A0ABS6IPE1</accession>
<dbReference type="Pfam" id="PF00009">
    <property type="entry name" value="GTP_EFTU"/>
    <property type="match status" value="1"/>
</dbReference>
<keyword evidence="11" id="KW-1185">Reference proteome</keyword>
<dbReference type="EC" id="2.7.1.25" evidence="8"/>
<evidence type="ECO:0000313" key="11">
    <source>
        <dbReference type="Proteomes" id="UP000727907"/>
    </source>
</evidence>
<comment type="function">
    <text evidence="6">Proposed to provide activated sulfate for transfer to Nod factor. ATP sulfurylase may be the GTPase, regulating ATP sulfurylase activity.</text>
</comment>
<evidence type="ECO:0000256" key="1">
    <source>
        <dbReference type="ARBA" id="ARBA00011760"/>
    </source>
</evidence>
<dbReference type="CDD" id="cd02027">
    <property type="entry name" value="APSK"/>
    <property type="match status" value="1"/>
</dbReference>
<dbReference type="PROSITE" id="PS00301">
    <property type="entry name" value="G_TR_1"/>
    <property type="match status" value="1"/>
</dbReference>
<comment type="catalytic activity">
    <reaction evidence="8">
        <text>adenosine 5'-phosphosulfate + ATP = 3'-phosphoadenylyl sulfate + ADP + H(+)</text>
        <dbReference type="Rhea" id="RHEA:24152"/>
        <dbReference type="ChEBI" id="CHEBI:15378"/>
        <dbReference type="ChEBI" id="CHEBI:30616"/>
        <dbReference type="ChEBI" id="CHEBI:58243"/>
        <dbReference type="ChEBI" id="CHEBI:58339"/>
        <dbReference type="ChEBI" id="CHEBI:456216"/>
        <dbReference type="EC" id="2.7.1.25"/>
    </reaction>
</comment>
<dbReference type="InterPro" id="IPR044139">
    <property type="entry name" value="CysN_NoDQ_III"/>
</dbReference>
<dbReference type="CDD" id="cd03695">
    <property type="entry name" value="CysN_NodQ_II"/>
    <property type="match status" value="1"/>
</dbReference>
<evidence type="ECO:0000256" key="3">
    <source>
        <dbReference type="ARBA" id="ARBA00022741"/>
    </source>
</evidence>
<protein>
    <recommendedName>
        <fullName evidence="7 8">Multifunctional fusion protein</fullName>
    </recommendedName>
    <domain>
        <recommendedName>
            <fullName evidence="7">Sulfate adenylyltransferase subunit 1</fullName>
            <ecNumber evidence="7">2.7.7.4</ecNumber>
        </recommendedName>
        <alternativeName>
            <fullName evidence="7">ATP-sulfurylase large subunit</fullName>
        </alternativeName>
        <alternativeName>
            <fullName evidence="7">Sulfate adenylate transferase</fullName>
            <shortName evidence="7">SAT</shortName>
        </alternativeName>
    </domain>
    <domain>
        <recommendedName>
            <fullName evidence="8">Adenylyl-sulfate kinase</fullName>
            <ecNumber evidence="8">2.7.1.25</ecNumber>
        </recommendedName>
        <alternativeName>
            <fullName evidence="8">APS kinase</fullName>
        </alternativeName>
        <alternativeName>
            <fullName evidence="8">ATP adenosine-5'-phosphosulfate 3'-phosphotransferase</fullName>
        </alternativeName>
        <alternativeName>
            <fullName evidence="8">Adenosine-5'-phosphosulfate kinase</fullName>
        </alternativeName>
    </domain>
</protein>
<dbReference type="InterPro" id="IPR054696">
    <property type="entry name" value="GTP-eEF1A_C"/>
</dbReference>
<feature type="binding site" evidence="7">
    <location>
        <begin position="96"/>
        <end position="100"/>
    </location>
    <ligand>
        <name>GTP</name>
        <dbReference type="ChEBI" id="CHEBI:37565"/>
    </ligand>
</feature>
<evidence type="ECO:0000256" key="7">
    <source>
        <dbReference type="HAMAP-Rule" id="MF_00062"/>
    </source>
</evidence>
<dbReference type="NCBIfam" id="NF004035">
    <property type="entry name" value="PRK05506.1"/>
    <property type="match status" value="1"/>
</dbReference>
<evidence type="ECO:0000256" key="4">
    <source>
        <dbReference type="ARBA" id="ARBA00022840"/>
    </source>
</evidence>
<comment type="pathway">
    <text evidence="8">Sulfur metabolism; hydrogen sulfide biosynthesis; sulfite from sulfate: step 2/3.</text>
</comment>
<feature type="active site" description="Phosphoserine intermediate" evidence="8">
    <location>
        <position position="526"/>
    </location>
</feature>
<comment type="function">
    <text evidence="8">Catalyzes the synthesis of activated sulfate.</text>
</comment>
<proteinExistence type="inferred from homology"/>
<dbReference type="EMBL" id="JAHOPB010000002">
    <property type="protein sequence ID" value="MBU8875839.1"/>
    <property type="molecule type" value="Genomic_DNA"/>
</dbReference>
<dbReference type="InterPro" id="IPR004161">
    <property type="entry name" value="EFTu-like_2"/>
</dbReference>
<gene>
    <name evidence="8 10" type="primary">cysC</name>
    <name evidence="7" type="synonym">cysN</name>
    <name evidence="10" type="ORF">KQ910_18850</name>
</gene>
<feature type="binding site" evidence="7">
    <location>
        <begin position="151"/>
        <end position="154"/>
    </location>
    <ligand>
        <name>GTP</name>
        <dbReference type="ChEBI" id="CHEBI:37565"/>
    </ligand>
</feature>
<comment type="subunit">
    <text evidence="7">Heterodimer composed of CysD, the smaller subunit, and CysN.</text>
</comment>
<dbReference type="Proteomes" id="UP000727907">
    <property type="component" value="Unassembled WGS sequence"/>
</dbReference>
<keyword evidence="2 7" id="KW-0808">Transferase</keyword>
<dbReference type="CDD" id="cd04166">
    <property type="entry name" value="CysN_ATPS"/>
    <property type="match status" value="1"/>
</dbReference>
<dbReference type="NCBIfam" id="TIGR02034">
    <property type="entry name" value="CysN"/>
    <property type="match status" value="1"/>
</dbReference>
<dbReference type="InterPro" id="IPR000795">
    <property type="entry name" value="T_Tr_GTP-bd_dom"/>
</dbReference>
<dbReference type="CDD" id="cd04095">
    <property type="entry name" value="CysN_NoDQ_III"/>
    <property type="match status" value="1"/>
</dbReference>
<dbReference type="Pfam" id="PF22594">
    <property type="entry name" value="GTP-eEF1A_C"/>
    <property type="match status" value="1"/>
</dbReference>